<feature type="compositionally biased region" description="Polar residues" evidence="7">
    <location>
        <begin position="220"/>
        <end position="244"/>
    </location>
</feature>
<feature type="compositionally biased region" description="Basic and acidic residues" evidence="7">
    <location>
        <begin position="763"/>
        <end position="796"/>
    </location>
</feature>
<dbReference type="EMBL" id="OZ035843">
    <property type="protein sequence ID" value="CAL1596421.1"/>
    <property type="molecule type" value="Genomic_DNA"/>
</dbReference>
<evidence type="ECO:0000256" key="6">
    <source>
        <dbReference type="ARBA" id="ARBA00023212"/>
    </source>
</evidence>
<sequence>MTKVSPGHAQMAAALSPSSAPLLISAHHRSPSRSPTKNDNITGLSDVLRDKERRVQQQLERCAEQRGRKMEEQRRRDERRRSAAEERRRQQQEADKERLEALVRRRGGKGGNNNLHNAMNQSGQGQAGELDNRPKRWTWGGPPEGVSENVPSQQKCTRSCYRREKDEEAEMQRLQQERKRTVGGNTRTPPCNAIGSPQPNALPASSASQSRHDFLAPSDQPINKQLSNSSAALHSPERVSSNNQRLHRSLSNRRSIAAFPEETTKARTPTGDGPTRSASFRGNSKGPATPKRVRSHRSRPQSPCSPGQYPPSPRRHKASTPSTPGTPSTPDAEAKLHSTLERKTKTEGDKKIPKSTSRELNAESPMTPTGRSVGGTTDAEEASRVLAERRRLARIQKEQDERQRLEDERLRAEEEQRQQQERLKRQEQEAREAEEERVQREQQRREKEEEERRQKEQRWKDMQEQLDKDREEAIHRAQEEAERKRQEREEQHIKEEQARQLRKKRIDEIMKRTRKSDVEPPSAVQAFEAKSEAAASVQDVSAISLGPLENKSCVDELSDGVQSMDVSPVSREEHPSTHDFSPVTEADAMGCGSQAGRPINRVESPKARHRNFISNHSNQQKETRRVFQVQVYEMSRQRSHSPNYRSFPWEDPGFDPQNVVDHLDRMPVDQESGNFRRGGSHRKNPGRYEDRGPPNPGRYEDRGTPNPGRYEDREQPHPGRYEERGPPHPGRYEDRGPSYPGRYEDRPPHPEHINNHPQRNPGWRREEPNGEFSERFRDRSPIRQERNQQRGRDRGQQRRRGPSHTDTWIPHNPIVNRNREMDGSPQFGCDWGEPHEQRFAADDRRDQFDRNDGGPKYQQNRNHLMEDRPRREENSPRPKSSRSLSRESQWVLRFEDNRSNDGYQEPEGRRSPVPLPKPNIFSQYTDRPSNRGRPANKGRGFNQRGNFSHRGRGRGAQNRPQQDRETPNQMHRDEFYEEPDPVWDCEKPDRTWRDGRRNQEEERDLQRPDSDPREQRGRKDPKPNMMIITEETMTIKVDMSRPVNKDSSVLYSAAGQPSLDLVHVGRQRLDFLSSAENLGANRANAVQHTGTFAQEIIALTHLVKDLYFGGEGISLNERFSASQTEGRTEDEPHEMTLSERFSSKRLNAHTDNDDGIFMRQGPLQLFGSAFVPDPDDLRHDLEKRRQERLDGVKITIAGSSSQRPLVPSELTCDPSDEVEDDFSNWSEENPTRRGPMTQRGGGGGPFRSNTSYRRNNRQMRRPNYRNNNNGAPNW</sequence>
<dbReference type="InterPro" id="IPR008604">
    <property type="entry name" value="MAP7_fam"/>
</dbReference>
<comment type="similarity">
    <text evidence="3">Belongs to the MAP7 family.</text>
</comment>
<feature type="compositionally biased region" description="Basic and acidic residues" evidence="7">
    <location>
        <begin position="686"/>
        <end position="754"/>
    </location>
</feature>
<dbReference type="GO" id="GO:0000226">
    <property type="term" value="P:microtubule cytoskeleton organization"/>
    <property type="evidence" value="ECO:0007669"/>
    <property type="project" value="InterPro"/>
</dbReference>
<evidence type="ECO:0000256" key="3">
    <source>
        <dbReference type="ARBA" id="ARBA00007525"/>
    </source>
</evidence>
<dbReference type="AlphaFoldDB" id="A0AAV2L4R7"/>
<proteinExistence type="inferred from homology"/>
<keyword evidence="6" id="KW-0206">Cytoskeleton</keyword>
<evidence type="ECO:0000256" key="7">
    <source>
        <dbReference type="SAM" id="MobiDB-lite"/>
    </source>
</evidence>
<dbReference type="Pfam" id="PF15440">
    <property type="entry name" value="THRAP3_BCLAF1"/>
    <property type="match status" value="1"/>
</dbReference>
<dbReference type="Pfam" id="PF05672">
    <property type="entry name" value="MAP7"/>
    <property type="match status" value="1"/>
</dbReference>
<feature type="compositionally biased region" description="Basic and acidic residues" evidence="7">
    <location>
        <begin position="832"/>
        <end position="853"/>
    </location>
</feature>
<evidence type="ECO:0000256" key="2">
    <source>
        <dbReference type="ARBA" id="ARBA00006481"/>
    </source>
</evidence>
<feature type="compositionally biased region" description="Basic and acidic residues" evidence="7">
    <location>
        <begin position="47"/>
        <end position="103"/>
    </location>
</feature>
<gene>
    <name evidence="8" type="ORF">KC01_LOCUS25105</name>
</gene>
<comment type="similarity">
    <text evidence="2">Belongs to the BCLAF1/THRAP3 family.</text>
</comment>
<protein>
    <submittedName>
        <fullName evidence="8">Uncharacterized protein</fullName>
    </submittedName>
</protein>
<feature type="compositionally biased region" description="Low complexity" evidence="7">
    <location>
        <begin position="877"/>
        <end position="888"/>
    </location>
</feature>
<evidence type="ECO:0000256" key="1">
    <source>
        <dbReference type="ARBA" id="ARBA00004245"/>
    </source>
</evidence>
<comment type="subcellular location">
    <subcellularLocation>
        <location evidence="1">Cytoplasm</location>
        <location evidence="1">Cytoskeleton</location>
    </subcellularLocation>
</comment>
<feature type="region of interest" description="Disordered" evidence="7">
    <location>
        <begin position="1"/>
        <end position="504"/>
    </location>
</feature>
<evidence type="ECO:0000313" key="8">
    <source>
        <dbReference type="EMBL" id="CAL1596421.1"/>
    </source>
</evidence>
<keyword evidence="9" id="KW-1185">Reference proteome</keyword>
<feature type="compositionally biased region" description="Polar residues" evidence="7">
    <location>
        <begin position="183"/>
        <end position="209"/>
    </location>
</feature>
<dbReference type="PANTHER" id="PTHR15073">
    <property type="entry name" value="MICROTUBULE-ASSOCIATED PROTEIN"/>
    <property type="match status" value="1"/>
</dbReference>
<organism evidence="8 9">
    <name type="scientific">Knipowitschia caucasica</name>
    <name type="common">Caucasian dwarf goby</name>
    <name type="synonym">Pomatoschistus caucasicus</name>
    <dbReference type="NCBI Taxonomy" id="637954"/>
    <lineage>
        <taxon>Eukaryota</taxon>
        <taxon>Metazoa</taxon>
        <taxon>Chordata</taxon>
        <taxon>Craniata</taxon>
        <taxon>Vertebrata</taxon>
        <taxon>Euteleostomi</taxon>
        <taxon>Actinopterygii</taxon>
        <taxon>Neopterygii</taxon>
        <taxon>Teleostei</taxon>
        <taxon>Neoteleostei</taxon>
        <taxon>Acanthomorphata</taxon>
        <taxon>Gobiaria</taxon>
        <taxon>Gobiiformes</taxon>
        <taxon>Gobioidei</taxon>
        <taxon>Gobiidae</taxon>
        <taxon>Gobiinae</taxon>
        <taxon>Knipowitschia</taxon>
    </lineage>
</organism>
<reference evidence="8 9" key="1">
    <citation type="submission" date="2024-04" db="EMBL/GenBank/DDBJ databases">
        <authorList>
            <person name="Waldvogel A.-M."/>
            <person name="Schoenle A."/>
        </authorList>
    </citation>
    <scope>NUCLEOTIDE SEQUENCE [LARGE SCALE GENOMIC DNA]</scope>
</reference>
<feature type="compositionally biased region" description="Basic residues" evidence="7">
    <location>
        <begin position="1254"/>
        <end position="1263"/>
    </location>
</feature>
<feature type="compositionally biased region" description="Basic and acidic residues" evidence="7">
    <location>
        <begin position="332"/>
        <end position="361"/>
    </location>
</feature>
<dbReference type="PANTHER" id="PTHR15073:SF3">
    <property type="entry name" value="MAP7 DOMAIN-CONTAINING PROTEIN 2"/>
    <property type="match status" value="1"/>
</dbReference>
<keyword evidence="4" id="KW-0963">Cytoplasm</keyword>
<dbReference type="InterPro" id="IPR029199">
    <property type="entry name" value="THRAP3_BCLAF1"/>
</dbReference>
<name>A0AAV2L4R7_KNICA</name>
<evidence type="ECO:0000256" key="4">
    <source>
        <dbReference type="ARBA" id="ARBA00022490"/>
    </source>
</evidence>
<feature type="compositionally biased region" description="Polar residues" evidence="7">
    <location>
        <begin position="32"/>
        <end position="43"/>
    </location>
</feature>
<feature type="compositionally biased region" description="Basic and acidic residues" evidence="7">
    <location>
        <begin position="863"/>
        <end position="876"/>
    </location>
</feature>
<accession>A0AAV2L4R7</accession>
<dbReference type="GO" id="GO:0015630">
    <property type="term" value="C:microtubule cytoskeleton"/>
    <property type="evidence" value="ECO:0007669"/>
    <property type="project" value="InterPro"/>
</dbReference>
<feature type="region of interest" description="Disordered" evidence="7">
    <location>
        <begin position="1199"/>
        <end position="1274"/>
    </location>
</feature>
<feature type="compositionally biased region" description="Basic and acidic residues" evidence="7">
    <location>
        <begin position="984"/>
        <end position="1022"/>
    </location>
</feature>
<evidence type="ECO:0000313" key="9">
    <source>
        <dbReference type="Proteomes" id="UP001497482"/>
    </source>
</evidence>
<feature type="region of interest" description="Disordered" evidence="7">
    <location>
        <begin position="560"/>
        <end position="1024"/>
    </location>
</feature>
<feature type="compositionally biased region" description="Low complexity" evidence="7">
    <location>
        <begin position="319"/>
        <end position="330"/>
    </location>
</feature>
<evidence type="ECO:0000256" key="5">
    <source>
        <dbReference type="ARBA" id="ARBA00023054"/>
    </source>
</evidence>
<feature type="compositionally biased region" description="Polar residues" evidence="7">
    <location>
        <begin position="115"/>
        <end position="124"/>
    </location>
</feature>
<keyword evidence="5" id="KW-0175">Coiled coil</keyword>
<feature type="compositionally biased region" description="Basic and acidic residues" evidence="7">
    <location>
        <begin position="961"/>
        <end position="974"/>
    </location>
</feature>
<dbReference type="InterPro" id="IPR051483">
    <property type="entry name" value="MAP7_domain-containing"/>
</dbReference>
<feature type="compositionally biased region" description="Low complexity" evidence="7">
    <location>
        <begin position="1264"/>
        <end position="1274"/>
    </location>
</feature>
<feature type="compositionally biased region" description="Basic and acidic residues" evidence="7">
    <location>
        <begin position="381"/>
        <end position="504"/>
    </location>
</feature>
<dbReference type="Proteomes" id="UP001497482">
    <property type="component" value="Chromosome 21"/>
</dbReference>
<feature type="compositionally biased region" description="Low complexity" evidence="7">
    <location>
        <begin position="12"/>
        <end position="25"/>
    </location>
</feature>